<feature type="binding site" evidence="9">
    <location>
        <position position="212"/>
    </location>
    <ligand>
        <name>Mg(2+)</name>
        <dbReference type="ChEBI" id="CHEBI:18420"/>
        <label>2</label>
    </ligand>
</feature>
<comment type="function">
    <text evidence="9">Converts adenosine-3',5'-bisphosphate (PAP) to AMP.</text>
</comment>
<accession>E0UU05</accession>
<feature type="binding site" evidence="9">
    <location>
        <position position="67"/>
    </location>
    <ligand>
        <name>substrate</name>
    </ligand>
</feature>
<feature type="binding site" evidence="10">
    <location>
        <position position="67"/>
    </location>
    <ligand>
        <name>Mg(2+)</name>
        <dbReference type="ChEBI" id="CHEBI:18420"/>
        <label>1</label>
        <note>catalytic</note>
    </ligand>
</feature>
<dbReference type="HAMAP" id="MF_02095">
    <property type="entry name" value="CysQ"/>
    <property type="match status" value="1"/>
</dbReference>
<feature type="binding site" evidence="10">
    <location>
        <position position="87"/>
    </location>
    <ligand>
        <name>Mg(2+)</name>
        <dbReference type="ChEBI" id="CHEBI:18420"/>
        <label>1</label>
        <note>catalytic</note>
    </ligand>
</feature>
<dbReference type="EMBL" id="CP002205">
    <property type="protein sequence ID" value="ADN08314.1"/>
    <property type="molecule type" value="Genomic_DNA"/>
</dbReference>
<feature type="binding site" evidence="9">
    <location>
        <position position="67"/>
    </location>
    <ligand>
        <name>Mg(2+)</name>
        <dbReference type="ChEBI" id="CHEBI:18420"/>
        <label>1</label>
    </ligand>
</feature>
<keyword evidence="12" id="KW-1185">Reference proteome</keyword>
<dbReference type="GO" id="GO:0005886">
    <property type="term" value="C:plasma membrane"/>
    <property type="evidence" value="ECO:0007669"/>
    <property type="project" value="UniProtKB-SubCell"/>
</dbReference>
<gene>
    <name evidence="9" type="primary">cysQ</name>
    <name evidence="11" type="ordered locus">Saut_0265</name>
</gene>
<proteinExistence type="inferred from homology"/>
<dbReference type="KEGG" id="sua:Saut_0265"/>
<comment type="catalytic activity">
    <reaction evidence="1 9">
        <text>adenosine 3',5'-bisphosphate + H2O = AMP + phosphate</text>
        <dbReference type="Rhea" id="RHEA:10040"/>
        <dbReference type="ChEBI" id="CHEBI:15377"/>
        <dbReference type="ChEBI" id="CHEBI:43474"/>
        <dbReference type="ChEBI" id="CHEBI:58343"/>
        <dbReference type="ChEBI" id="CHEBI:456215"/>
        <dbReference type="EC" id="3.1.3.7"/>
    </reaction>
</comment>
<keyword evidence="5 9" id="KW-0479">Metal-binding</keyword>
<evidence type="ECO:0000256" key="5">
    <source>
        <dbReference type="ARBA" id="ARBA00022723"/>
    </source>
</evidence>
<keyword evidence="4 9" id="KW-0997">Cell inner membrane</keyword>
<evidence type="ECO:0000256" key="1">
    <source>
        <dbReference type="ARBA" id="ARBA00001625"/>
    </source>
</evidence>
<dbReference type="OrthoDB" id="9785695at2"/>
<dbReference type="Pfam" id="PF00459">
    <property type="entry name" value="Inositol_P"/>
    <property type="match status" value="1"/>
</dbReference>
<dbReference type="Gene3D" id="3.40.190.80">
    <property type="match status" value="1"/>
</dbReference>
<feature type="binding site" evidence="9">
    <location>
        <position position="87"/>
    </location>
    <ligand>
        <name>Mg(2+)</name>
        <dbReference type="ChEBI" id="CHEBI:18420"/>
        <label>1</label>
    </ligand>
</feature>
<dbReference type="Gene3D" id="3.30.540.10">
    <property type="entry name" value="Fructose-1,6-Bisphosphatase, subunit A, domain 1"/>
    <property type="match status" value="1"/>
</dbReference>
<dbReference type="InterPro" id="IPR006240">
    <property type="entry name" value="CysQ"/>
</dbReference>
<dbReference type="PRINTS" id="PR00377">
    <property type="entry name" value="IMPHPHTASES"/>
</dbReference>
<dbReference type="InterPro" id="IPR000760">
    <property type="entry name" value="Inositol_monophosphatase-like"/>
</dbReference>
<dbReference type="EC" id="3.1.3.7" evidence="9"/>
<feature type="binding site" evidence="9">
    <location>
        <begin position="89"/>
        <end position="92"/>
    </location>
    <ligand>
        <name>substrate</name>
    </ligand>
</feature>
<dbReference type="GO" id="GO:0000287">
    <property type="term" value="F:magnesium ion binding"/>
    <property type="evidence" value="ECO:0007669"/>
    <property type="project" value="UniProtKB-UniRule"/>
</dbReference>
<dbReference type="InterPro" id="IPR050725">
    <property type="entry name" value="CysQ/Inositol_MonoPase"/>
</dbReference>
<dbReference type="HOGENOM" id="CLU_044118_3_0_7"/>
<evidence type="ECO:0000313" key="11">
    <source>
        <dbReference type="EMBL" id="ADN08314.1"/>
    </source>
</evidence>
<dbReference type="NCBIfam" id="TIGR01331">
    <property type="entry name" value="bisphos_cysQ"/>
    <property type="match status" value="1"/>
</dbReference>
<evidence type="ECO:0000256" key="10">
    <source>
        <dbReference type="PIRSR" id="PIRSR600760-2"/>
    </source>
</evidence>
<dbReference type="STRING" id="563040.Saut_0265"/>
<dbReference type="PANTHER" id="PTHR43028:SF5">
    <property type="entry name" value="3'(2'),5'-BISPHOSPHATE NUCLEOTIDASE 1"/>
    <property type="match status" value="1"/>
</dbReference>
<dbReference type="AlphaFoldDB" id="E0UU05"/>
<evidence type="ECO:0000256" key="3">
    <source>
        <dbReference type="ARBA" id="ARBA00022475"/>
    </source>
</evidence>
<organism evidence="11 12">
    <name type="scientific">Sulfurimonas autotrophica (strain ATCC BAA-671 / DSM 16294 / JCM 11897 / OK10)</name>
    <dbReference type="NCBI Taxonomy" id="563040"/>
    <lineage>
        <taxon>Bacteria</taxon>
        <taxon>Pseudomonadati</taxon>
        <taxon>Campylobacterota</taxon>
        <taxon>Epsilonproteobacteria</taxon>
        <taxon>Campylobacterales</taxon>
        <taxon>Sulfurimonadaceae</taxon>
        <taxon>Sulfurimonas</taxon>
    </lineage>
</organism>
<keyword evidence="3 9" id="KW-1003">Cell membrane</keyword>
<dbReference type="GO" id="GO:0050427">
    <property type="term" value="P:3'-phosphoadenosine 5'-phosphosulfate metabolic process"/>
    <property type="evidence" value="ECO:0007669"/>
    <property type="project" value="TreeGrafter"/>
</dbReference>
<keyword evidence="6 9" id="KW-0378">Hydrolase</keyword>
<feature type="binding site" evidence="9">
    <location>
        <position position="212"/>
    </location>
    <ligand>
        <name>substrate</name>
    </ligand>
</feature>
<dbReference type="PROSITE" id="PS00629">
    <property type="entry name" value="IMP_1"/>
    <property type="match status" value="1"/>
</dbReference>
<dbReference type="CDD" id="cd01638">
    <property type="entry name" value="CysQ"/>
    <property type="match status" value="1"/>
</dbReference>
<evidence type="ECO:0000256" key="4">
    <source>
        <dbReference type="ARBA" id="ARBA00022519"/>
    </source>
</evidence>
<dbReference type="FunFam" id="3.30.540.10:FF:000007">
    <property type="entry name" value="3'(2'),5'-bisphosphate nucleotidase CysQ"/>
    <property type="match status" value="1"/>
</dbReference>
<evidence type="ECO:0000256" key="2">
    <source>
        <dbReference type="ARBA" id="ARBA00005289"/>
    </source>
</evidence>
<comment type="subcellular location">
    <subcellularLocation>
        <location evidence="9">Cell inner membrane</location>
        <topology evidence="9">Peripheral membrane protein</topology>
        <orientation evidence="9">Cytoplasmic side</orientation>
    </subcellularLocation>
</comment>
<comment type="cofactor">
    <cofactor evidence="9 10">
        <name>Mg(2+)</name>
        <dbReference type="ChEBI" id="CHEBI:18420"/>
    </cofactor>
</comment>
<evidence type="ECO:0000256" key="6">
    <source>
        <dbReference type="ARBA" id="ARBA00022801"/>
    </source>
</evidence>
<dbReference type="eggNOG" id="COG1218">
    <property type="taxonomic scope" value="Bacteria"/>
</dbReference>
<sequence>MLKDIDLEKIVLIAKEAGDAIMKIYEKDFTIEYKDDKSPLTEADTKANEIICSSLQKLYPNIPIMSEENKQTEYEIRKEWQYYWCVDPIDGTKEFIKKNGEFTVNIALIYKDIPVLGVVYAPAIDEMYKAKKGEGAYKNGKKLPLKTNQHPEKKLHVVASKSHLSKETQEFIDNLKTKEIEQVSKGSSLKLCMVATGEADIYPRLGPTMEWDTAAADAIVREAGKMTFQFENMQPIVYNKENLLNPSFIVK</sequence>
<feature type="binding site" evidence="10">
    <location>
        <position position="89"/>
    </location>
    <ligand>
        <name>Mg(2+)</name>
        <dbReference type="ChEBI" id="CHEBI:18420"/>
        <label>1</label>
        <note>catalytic</note>
    </ligand>
</feature>
<dbReference type="Proteomes" id="UP000007803">
    <property type="component" value="Chromosome"/>
</dbReference>
<evidence type="ECO:0000256" key="8">
    <source>
        <dbReference type="ARBA" id="ARBA00023136"/>
    </source>
</evidence>
<keyword evidence="8 9" id="KW-0472">Membrane</keyword>
<evidence type="ECO:0000256" key="7">
    <source>
        <dbReference type="ARBA" id="ARBA00022842"/>
    </source>
</evidence>
<dbReference type="SUPFAM" id="SSF56655">
    <property type="entry name" value="Carbohydrate phosphatase"/>
    <property type="match status" value="1"/>
</dbReference>
<dbReference type="GO" id="GO:0000103">
    <property type="term" value="P:sulfate assimilation"/>
    <property type="evidence" value="ECO:0007669"/>
    <property type="project" value="TreeGrafter"/>
</dbReference>
<reference evidence="12" key="1">
    <citation type="journal article" date="2010" name="Stand. Genomic Sci.">
        <title>Complete genome sequence of Sulfurimonas autotrophica type strain (OK10).</title>
        <authorList>
            <person name="Sikorski J."/>
            <person name="Munk C."/>
            <person name="Lapidus A."/>
            <person name="Djao O."/>
            <person name="Lucas S."/>
            <person name="Glavina Del Rio T."/>
            <person name="Nolan M."/>
            <person name="Tice H."/>
            <person name="Han C."/>
            <person name="Cheng J."/>
            <person name="Tapia R."/>
            <person name="Goodwin L."/>
            <person name="Pitluck S."/>
            <person name="Liolios K."/>
            <person name="Ivanova N."/>
            <person name="Mavromatis K."/>
            <person name="Mikhailova N."/>
            <person name="Pati A."/>
            <person name="Sims D."/>
            <person name="Meincke L."/>
            <person name="Brettin T."/>
            <person name="Detter J."/>
            <person name="Chen A."/>
            <person name="Palaniappan K."/>
            <person name="Land M."/>
            <person name="Hauser L."/>
            <person name="Chang Y."/>
            <person name="Jeffries C."/>
            <person name="Rohde M."/>
            <person name="Lang E."/>
            <person name="Spring S."/>
            <person name="Goker M."/>
            <person name="Woyke T."/>
            <person name="Bristow J."/>
            <person name="Eisen J."/>
            <person name="Markowitz V."/>
            <person name="Hugenholtz P."/>
            <person name="Kyrpides N."/>
            <person name="Klenk H."/>
        </authorList>
    </citation>
    <scope>NUCLEOTIDE SEQUENCE [LARGE SCALE GENOMIC DNA]</scope>
    <source>
        <strain evidence="12">ATCC BAA-671 / DSM 16294 / JCM 11897 / OK10</strain>
    </source>
</reference>
<feature type="binding site" evidence="10">
    <location>
        <position position="212"/>
    </location>
    <ligand>
        <name>Mg(2+)</name>
        <dbReference type="ChEBI" id="CHEBI:18420"/>
        <label>1</label>
        <note>catalytic</note>
    </ligand>
</feature>
<dbReference type="GO" id="GO:0008441">
    <property type="term" value="F:3'(2'),5'-bisphosphate nucleotidase activity"/>
    <property type="evidence" value="ECO:0007669"/>
    <property type="project" value="UniProtKB-UniRule"/>
</dbReference>
<evidence type="ECO:0000313" key="12">
    <source>
        <dbReference type="Proteomes" id="UP000007803"/>
    </source>
</evidence>
<name>E0UU05_SULAO</name>
<protein>
    <recommendedName>
        <fullName evidence="9">3'(2'),5'-bisphosphate nucleotidase CysQ</fullName>
        <ecNumber evidence="9">3.1.3.7</ecNumber>
    </recommendedName>
    <alternativeName>
        <fullName evidence="9">3'(2'),5-bisphosphonucleoside 3'(2')-phosphohydrolase</fullName>
    </alternativeName>
    <alternativeName>
        <fullName evidence="9">3'-phosphoadenosine 5'-phosphate phosphatase</fullName>
        <shortName evidence="9">PAP phosphatase</shortName>
    </alternativeName>
</protein>
<dbReference type="RefSeq" id="WP_013326070.1">
    <property type="nucleotide sequence ID" value="NC_014506.1"/>
</dbReference>
<dbReference type="InterPro" id="IPR020583">
    <property type="entry name" value="Inositol_monoP_metal-BS"/>
</dbReference>
<feature type="binding site" evidence="9 10">
    <location>
        <position position="90"/>
    </location>
    <ligand>
        <name>Mg(2+)</name>
        <dbReference type="ChEBI" id="CHEBI:18420"/>
        <label>2</label>
    </ligand>
</feature>
<dbReference type="PANTHER" id="PTHR43028">
    <property type="entry name" value="3'(2'),5'-BISPHOSPHATE NUCLEOTIDASE 1"/>
    <property type="match status" value="1"/>
</dbReference>
<feature type="binding site" evidence="9">
    <location>
        <position position="87"/>
    </location>
    <ligand>
        <name>Mg(2+)</name>
        <dbReference type="ChEBI" id="CHEBI:18420"/>
        <label>2</label>
    </ligand>
</feature>
<comment type="similarity">
    <text evidence="2 9">Belongs to the inositol monophosphatase superfamily. CysQ family.</text>
</comment>
<evidence type="ECO:0000256" key="9">
    <source>
        <dbReference type="HAMAP-Rule" id="MF_02095"/>
    </source>
</evidence>
<keyword evidence="7 9" id="KW-0460">Magnesium</keyword>
<feature type="binding site" evidence="9">
    <location>
        <position position="89"/>
    </location>
    <ligand>
        <name>Mg(2+)</name>
        <dbReference type="ChEBI" id="CHEBI:18420"/>
        <label>1</label>
    </ligand>
</feature>